<organism evidence="4 5">
    <name type="scientific">Roseibium aggregatum</name>
    <dbReference type="NCBI Taxonomy" id="187304"/>
    <lineage>
        <taxon>Bacteria</taxon>
        <taxon>Pseudomonadati</taxon>
        <taxon>Pseudomonadota</taxon>
        <taxon>Alphaproteobacteria</taxon>
        <taxon>Hyphomicrobiales</taxon>
        <taxon>Stappiaceae</taxon>
        <taxon>Roseibium</taxon>
    </lineage>
</organism>
<sequence>MKRRSFLKSAGTMSLAAPAILTGVSSAPARTATGSPRLDITWLGGATMLIECGDLTLLTDPAFGEGEEAFRMGDPNEMFDLATGPDVVAHKRLTPFRGVDLSRVDQVLLSHLHEDHFDQTAESAIDPDMPFLVPSHDRERLTAKGFTQVQVADWMKPHVITKGDVTLSLTALPAEHSENPEIASLLGPGNGYWLEIRQGDWAKSAYWTGDTFPTPNVLDALKGFGSPDVFIPHLGGVGTSGPLGQISMGANHAADFVGKLRPGKVLPIHHSTYALYLEPVTGLPTALAGKTQGLDLVSEGTCVSYV</sequence>
<dbReference type="EMBL" id="CXST01000005">
    <property type="protein sequence ID" value="CTQ47212.1"/>
    <property type="molecule type" value="Genomic_DNA"/>
</dbReference>
<evidence type="ECO:0000259" key="3">
    <source>
        <dbReference type="Pfam" id="PF12706"/>
    </source>
</evidence>
<dbReference type="STRING" id="187304.B0E33_16765"/>
<keyword evidence="2" id="KW-0732">Signal</keyword>
<evidence type="ECO:0000313" key="5">
    <source>
        <dbReference type="Proteomes" id="UP000048926"/>
    </source>
</evidence>
<dbReference type="RefSeq" id="WP_055661236.1">
    <property type="nucleotide sequence ID" value="NZ_CXST01000005.1"/>
</dbReference>
<dbReference type="PROSITE" id="PS51318">
    <property type="entry name" value="TAT"/>
    <property type="match status" value="1"/>
</dbReference>
<dbReference type="Pfam" id="PF12706">
    <property type="entry name" value="Lactamase_B_2"/>
    <property type="match status" value="1"/>
</dbReference>
<evidence type="ECO:0000313" key="4">
    <source>
        <dbReference type="EMBL" id="CTQ47212.1"/>
    </source>
</evidence>
<evidence type="ECO:0000256" key="2">
    <source>
        <dbReference type="SAM" id="SignalP"/>
    </source>
</evidence>
<protein>
    <submittedName>
        <fullName evidence="4">Metal-dependent hydrolase</fullName>
    </submittedName>
</protein>
<dbReference type="Proteomes" id="UP000048926">
    <property type="component" value="Unassembled WGS sequence"/>
</dbReference>
<proteinExistence type="predicted"/>
<name>A0A0M6YAV9_9HYPH</name>
<feature type="signal peptide" evidence="2">
    <location>
        <begin position="1"/>
        <end position="29"/>
    </location>
</feature>
<dbReference type="InterPro" id="IPR001279">
    <property type="entry name" value="Metallo-B-lactamas"/>
</dbReference>
<dbReference type="GO" id="GO:0016787">
    <property type="term" value="F:hydrolase activity"/>
    <property type="evidence" value="ECO:0007669"/>
    <property type="project" value="UniProtKB-KW"/>
</dbReference>
<gene>
    <name evidence="4" type="ORF">LAL4801_05674</name>
</gene>
<keyword evidence="5" id="KW-1185">Reference proteome</keyword>
<dbReference type="PANTHER" id="PTHR43546:SF9">
    <property type="entry name" value="L-ASCORBATE-6-PHOSPHATE LACTONASE ULAG-RELATED"/>
    <property type="match status" value="1"/>
</dbReference>
<accession>A0A0M6YAV9</accession>
<reference evidence="5" key="1">
    <citation type="submission" date="2015-07" db="EMBL/GenBank/DDBJ databases">
        <authorList>
            <person name="Rodrigo-Torres Lidia"/>
            <person name="Arahal R.David."/>
        </authorList>
    </citation>
    <scope>NUCLEOTIDE SEQUENCE [LARGE SCALE GENOMIC DNA]</scope>
    <source>
        <strain evidence="5">CECT 4801</strain>
    </source>
</reference>
<keyword evidence="1 4" id="KW-0378">Hydrolase</keyword>
<dbReference type="AlphaFoldDB" id="A0A0M6YAV9"/>
<dbReference type="InterPro" id="IPR036866">
    <property type="entry name" value="RibonucZ/Hydroxyglut_hydro"/>
</dbReference>
<feature type="domain" description="Metallo-beta-lactamase" evidence="3">
    <location>
        <begin position="83"/>
        <end position="270"/>
    </location>
</feature>
<dbReference type="InterPro" id="IPR050114">
    <property type="entry name" value="UPF0173_UPF0282_UlaG_hydrolase"/>
</dbReference>
<dbReference type="InterPro" id="IPR006311">
    <property type="entry name" value="TAT_signal"/>
</dbReference>
<dbReference type="PANTHER" id="PTHR43546">
    <property type="entry name" value="UPF0173 METAL-DEPENDENT HYDROLASE MJ1163-RELATED"/>
    <property type="match status" value="1"/>
</dbReference>
<dbReference type="Gene3D" id="3.60.15.10">
    <property type="entry name" value="Ribonuclease Z/Hydroxyacylglutathione hydrolase-like"/>
    <property type="match status" value="1"/>
</dbReference>
<dbReference type="SUPFAM" id="SSF56281">
    <property type="entry name" value="Metallo-hydrolase/oxidoreductase"/>
    <property type="match status" value="1"/>
</dbReference>
<feature type="chain" id="PRO_5005807813" evidence="2">
    <location>
        <begin position="30"/>
        <end position="306"/>
    </location>
</feature>
<evidence type="ECO:0000256" key="1">
    <source>
        <dbReference type="ARBA" id="ARBA00022801"/>
    </source>
</evidence>